<dbReference type="EMBL" id="FNDT01000003">
    <property type="protein sequence ID" value="SDH80892.1"/>
    <property type="molecule type" value="Genomic_DNA"/>
</dbReference>
<accession>A0A1G8FFT5</accession>
<dbReference type="PROSITE" id="PS51866">
    <property type="entry name" value="MOP"/>
    <property type="match status" value="1"/>
</dbReference>
<dbReference type="SUPFAM" id="SSF50331">
    <property type="entry name" value="MOP-like"/>
    <property type="match status" value="1"/>
</dbReference>
<evidence type="ECO:0000256" key="1">
    <source>
        <dbReference type="ARBA" id="ARBA00022505"/>
    </source>
</evidence>
<dbReference type="GO" id="GO:0015689">
    <property type="term" value="P:molybdate ion transport"/>
    <property type="evidence" value="ECO:0007669"/>
    <property type="project" value="InterPro"/>
</dbReference>
<organism evidence="4 5">
    <name type="scientific">Arthrobacter subterraneus</name>
    <dbReference type="NCBI Taxonomy" id="335973"/>
    <lineage>
        <taxon>Bacteria</taxon>
        <taxon>Bacillati</taxon>
        <taxon>Actinomycetota</taxon>
        <taxon>Actinomycetes</taxon>
        <taxon>Micrococcales</taxon>
        <taxon>Micrococcaceae</taxon>
        <taxon>Arthrobacter</taxon>
    </lineage>
</organism>
<dbReference type="AlphaFoldDB" id="A0A1G8FFT5"/>
<reference evidence="4 5" key="1">
    <citation type="submission" date="2016-10" db="EMBL/GenBank/DDBJ databases">
        <authorList>
            <person name="de Groot N.N."/>
        </authorList>
    </citation>
    <scope>NUCLEOTIDE SEQUENCE [LARGE SCALE GENOMIC DNA]</scope>
    <source>
        <strain evidence="4 5">NP_1H</strain>
    </source>
</reference>
<dbReference type="Pfam" id="PF03459">
    <property type="entry name" value="TOBE"/>
    <property type="match status" value="1"/>
</dbReference>
<keyword evidence="5" id="KW-1185">Reference proteome</keyword>
<dbReference type="InterPro" id="IPR005116">
    <property type="entry name" value="Transp-assoc_OB_typ1"/>
</dbReference>
<proteinExistence type="predicted"/>
<dbReference type="STRING" id="335973.SAMN04488693_10342"/>
<dbReference type="Pfam" id="PF12728">
    <property type="entry name" value="HTH_17"/>
    <property type="match status" value="1"/>
</dbReference>
<evidence type="ECO:0000259" key="3">
    <source>
        <dbReference type="PROSITE" id="PS51866"/>
    </source>
</evidence>
<protein>
    <submittedName>
        <fullName evidence="4">Molybdenum-pterin binding domain-containing protein</fullName>
    </submittedName>
</protein>
<dbReference type="InterPro" id="IPR008995">
    <property type="entry name" value="Mo/tungstate-bd_C_term_dom"/>
</dbReference>
<evidence type="ECO:0000313" key="5">
    <source>
        <dbReference type="Proteomes" id="UP000199258"/>
    </source>
</evidence>
<gene>
    <name evidence="4" type="ORF">SAMN04488693_10342</name>
</gene>
<keyword evidence="1 2" id="KW-0500">Molybdenum</keyword>
<name>A0A1G8FFT5_9MICC</name>
<evidence type="ECO:0000313" key="4">
    <source>
        <dbReference type="EMBL" id="SDH80892.1"/>
    </source>
</evidence>
<dbReference type="InterPro" id="IPR041657">
    <property type="entry name" value="HTH_17"/>
</dbReference>
<feature type="domain" description="Mop" evidence="3">
    <location>
        <begin position="58"/>
        <end position="123"/>
    </location>
</feature>
<dbReference type="Proteomes" id="UP000199258">
    <property type="component" value="Unassembled WGS sequence"/>
</dbReference>
<sequence>MRDAARFLGVSTDTVRRWIDEGTLAATRSAGALTIDGLQLARLARDRAVLPEDPSGAATSARNRFVGLVTEVVSDTVMSQVELQCGPHRVVSLMSSEAVRELGIQPGSVAVAVIKATNVIVEATPVGTPQPGEHR</sequence>
<dbReference type="InterPro" id="IPR004606">
    <property type="entry name" value="Mop_domain"/>
</dbReference>
<evidence type="ECO:0000256" key="2">
    <source>
        <dbReference type="PROSITE-ProRule" id="PRU01213"/>
    </source>
</evidence>
<dbReference type="Gene3D" id="1.10.1660.10">
    <property type="match status" value="1"/>
</dbReference>
<dbReference type="Gene3D" id="2.40.50.100">
    <property type="match status" value="1"/>
</dbReference>